<dbReference type="AlphaFoldDB" id="A0A915E206"/>
<evidence type="ECO:0000313" key="1">
    <source>
        <dbReference type="Proteomes" id="UP000887574"/>
    </source>
</evidence>
<keyword evidence="1" id="KW-1185">Reference proteome</keyword>
<name>A0A915E206_9BILA</name>
<dbReference type="Proteomes" id="UP000887574">
    <property type="component" value="Unplaced"/>
</dbReference>
<sequence length="138" mass="15875">MEDPGHTIPITALTSSLTKYTDVIIRGMWKELEQAIRLSDRRFSYTSWTRYKELRNSKPYDCLTEDFPTLVGHAIRNCELVLLAEQVKLLEGTCLEGIMDVVCKHSLMLMEAEKLIDPLPQPLEGRQKRGKKRKIGRA</sequence>
<protein>
    <submittedName>
        <fullName evidence="2">Uncharacterized protein</fullName>
    </submittedName>
</protein>
<organism evidence="1 2">
    <name type="scientific">Ditylenchus dipsaci</name>
    <dbReference type="NCBI Taxonomy" id="166011"/>
    <lineage>
        <taxon>Eukaryota</taxon>
        <taxon>Metazoa</taxon>
        <taxon>Ecdysozoa</taxon>
        <taxon>Nematoda</taxon>
        <taxon>Chromadorea</taxon>
        <taxon>Rhabditida</taxon>
        <taxon>Tylenchina</taxon>
        <taxon>Tylenchomorpha</taxon>
        <taxon>Sphaerularioidea</taxon>
        <taxon>Anguinidae</taxon>
        <taxon>Anguininae</taxon>
        <taxon>Ditylenchus</taxon>
    </lineage>
</organism>
<evidence type="ECO:0000313" key="2">
    <source>
        <dbReference type="WBParaSite" id="jg25853"/>
    </source>
</evidence>
<reference evidence="2" key="1">
    <citation type="submission" date="2022-11" db="UniProtKB">
        <authorList>
            <consortium name="WormBaseParasite"/>
        </authorList>
    </citation>
    <scope>IDENTIFICATION</scope>
</reference>
<accession>A0A915E206</accession>
<proteinExistence type="predicted"/>
<dbReference type="WBParaSite" id="jg25853">
    <property type="protein sequence ID" value="jg25853"/>
    <property type="gene ID" value="jg25853"/>
</dbReference>